<keyword evidence="1" id="KW-0472">Membrane</keyword>
<feature type="non-terminal residue" evidence="2">
    <location>
        <position position="1"/>
    </location>
</feature>
<accession>A0AAV0NYG4</accession>
<gene>
    <name evidence="2" type="ORF">LITE_LOCUS35684</name>
</gene>
<dbReference type="AlphaFoldDB" id="A0AAV0NYG4"/>
<proteinExistence type="predicted"/>
<reference evidence="2" key="1">
    <citation type="submission" date="2022-08" db="EMBL/GenBank/DDBJ databases">
        <authorList>
            <person name="Gutierrez-Valencia J."/>
        </authorList>
    </citation>
    <scope>NUCLEOTIDE SEQUENCE</scope>
</reference>
<keyword evidence="1" id="KW-0812">Transmembrane</keyword>
<comment type="caution">
    <text evidence="2">The sequence shown here is derived from an EMBL/GenBank/DDBJ whole genome shotgun (WGS) entry which is preliminary data.</text>
</comment>
<feature type="transmembrane region" description="Helical" evidence="1">
    <location>
        <begin position="12"/>
        <end position="38"/>
    </location>
</feature>
<evidence type="ECO:0008006" key="4">
    <source>
        <dbReference type="Google" id="ProtNLM"/>
    </source>
</evidence>
<organism evidence="2 3">
    <name type="scientific">Linum tenue</name>
    <dbReference type="NCBI Taxonomy" id="586396"/>
    <lineage>
        <taxon>Eukaryota</taxon>
        <taxon>Viridiplantae</taxon>
        <taxon>Streptophyta</taxon>
        <taxon>Embryophyta</taxon>
        <taxon>Tracheophyta</taxon>
        <taxon>Spermatophyta</taxon>
        <taxon>Magnoliopsida</taxon>
        <taxon>eudicotyledons</taxon>
        <taxon>Gunneridae</taxon>
        <taxon>Pentapetalae</taxon>
        <taxon>rosids</taxon>
        <taxon>fabids</taxon>
        <taxon>Malpighiales</taxon>
        <taxon>Linaceae</taxon>
        <taxon>Linum</taxon>
    </lineage>
</organism>
<evidence type="ECO:0000256" key="1">
    <source>
        <dbReference type="SAM" id="Phobius"/>
    </source>
</evidence>
<dbReference type="EMBL" id="CAMGYJ010000008">
    <property type="protein sequence ID" value="CAI0463211.1"/>
    <property type="molecule type" value="Genomic_DNA"/>
</dbReference>
<evidence type="ECO:0000313" key="2">
    <source>
        <dbReference type="EMBL" id="CAI0463211.1"/>
    </source>
</evidence>
<keyword evidence="1" id="KW-1133">Transmembrane helix</keyword>
<evidence type="ECO:0000313" key="3">
    <source>
        <dbReference type="Proteomes" id="UP001154282"/>
    </source>
</evidence>
<keyword evidence="3" id="KW-1185">Reference proteome</keyword>
<name>A0AAV0NYG4_9ROSI</name>
<sequence>DAFTHHWLVYYLSIIIIVSILDIHSFCLGLFWIIIILFRK</sequence>
<dbReference type="Proteomes" id="UP001154282">
    <property type="component" value="Unassembled WGS sequence"/>
</dbReference>
<protein>
    <recommendedName>
        <fullName evidence="4">NADH dehydrogenase subunit 5</fullName>
    </recommendedName>
</protein>